<keyword evidence="7" id="KW-1185">Reference proteome</keyword>
<proteinExistence type="predicted"/>
<protein>
    <submittedName>
        <fullName evidence="6">Radical SAM protein</fullName>
    </submittedName>
</protein>
<evidence type="ECO:0000256" key="3">
    <source>
        <dbReference type="ARBA" id="ARBA00023004"/>
    </source>
</evidence>
<dbReference type="InterPro" id="IPR007197">
    <property type="entry name" value="rSAM"/>
</dbReference>
<dbReference type="EMBL" id="JAJEPR010000017">
    <property type="protein sequence ID" value="MCC2190308.1"/>
    <property type="molecule type" value="Genomic_DNA"/>
</dbReference>
<dbReference type="InterPro" id="IPR013785">
    <property type="entry name" value="Aldolase_TIM"/>
</dbReference>
<evidence type="ECO:0000256" key="1">
    <source>
        <dbReference type="ARBA" id="ARBA00022691"/>
    </source>
</evidence>
<keyword evidence="4" id="KW-0411">Iron-sulfur</keyword>
<dbReference type="GO" id="GO:0051536">
    <property type="term" value="F:iron-sulfur cluster binding"/>
    <property type="evidence" value="ECO:0007669"/>
    <property type="project" value="UniProtKB-KW"/>
</dbReference>
<evidence type="ECO:0000259" key="5">
    <source>
        <dbReference type="Pfam" id="PF04055"/>
    </source>
</evidence>
<keyword evidence="3" id="KW-0408">Iron</keyword>
<evidence type="ECO:0000256" key="2">
    <source>
        <dbReference type="ARBA" id="ARBA00022723"/>
    </source>
</evidence>
<dbReference type="SFLD" id="SFLDS00029">
    <property type="entry name" value="Radical_SAM"/>
    <property type="match status" value="1"/>
</dbReference>
<name>A0AAE3DTT9_9FIRM</name>
<dbReference type="GO" id="GO:0046872">
    <property type="term" value="F:metal ion binding"/>
    <property type="evidence" value="ECO:0007669"/>
    <property type="project" value="UniProtKB-KW"/>
</dbReference>
<dbReference type="Proteomes" id="UP001197875">
    <property type="component" value="Unassembled WGS sequence"/>
</dbReference>
<evidence type="ECO:0000313" key="7">
    <source>
        <dbReference type="Proteomes" id="UP001197875"/>
    </source>
</evidence>
<dbReference type="GO" id="GO:0003824">
    <property type="term" value="F:catalytic activity"/>
    <property type="evidence" value="ECO:0007669"/>
    <property type="project" value="InterPro"/>
</dbReference>
<accession>A0AAE3DTT9</accession>
<sequence length="309" mass="35439">MREIFDLYSYLKISGAQAAGRRLKAREAGIHVPVFLQADISVHCNLSCPGCENGYIHTKHQEELMTVNEWDVLFREAEKLGIRFFFLTGGEPLMEREILERAARYQNSWFLVFTKGTLLNEEYDQFFSDHRNLVPMLCLDACSDINLEKMGKSSYLYESLMYSMDALSRRDIVYGTSVTLTGENRNRVLTRGFLDGLNRRKCNGVLYLVRDEADGHGAGHGVGNPAWDGSLRLTEEEKEEVKENLKELWKDYHDMVLYTLSRSGHFLGQPFEKAEVYRVSAEGNVYNSPAGLEKLGNLREKDLRSILQR</sequence>
<dbReference type="PANTHER" id="PTHR43524:SF1">
    <property type="entry name" value="RADICAL SAM SUPERFAMILY PROTEIN"/>
    <property type="match status" value="1"/>
</dbReference>
<dbReference type="InterPro" id="IPR058240">
    <property type="entry name" value="rSAM_sf"/>
</dbReference>
<keyword evidence="2" id="KW-0479">Metal-binding</keyword>
<dbReference type="PANTHER" id="PTHR43524">
    <property type="entry name" value="RADICAL SAM SUPERFAMILY PROTEIN"/>
    <property type="match status" value="1"/>
</dbReference>
<dbReference type="AlphaFoldDB" id="A0AAE3DTT9"/>
<dbReference type="Gene3D" id="3.20.20.70">
    <property type="entry name" value="Aldolase class I"/>
    <property type="match status" value="1"/>
</dbReference>
<gene>
    <name evidence="6" type="ORF">LKD71_10900</name>
</gene>
<dbReference type="RefSeq" id="WP_227615428.1">
    <property type="nucleotide sequence ID" value="NZ_JAJEPR010000017.1"/>
</dbReference>
<reference evidence="6 7" key="1">
    <citation type="submission" date="2021-10" db="EMBL/GenBank/DDBJ databases">
        <title>Anaerobic single-cell dispensing facilitates the cultivation of human gut bacteria.</title>
        <authorList>
            <person name="Afrizal A."/>
        </authorList>
    </citation>
    <scope>NUCLEOTIDE SEQUENCE [LARGE SCALE GENOMIC DNA]</scope>
    <source>
        <strain evidence="6 7">CLA-AA-H277</strain>
    </source>
</reference>
<evidence type="ECO:0000256" key="4">
    <source>
        <dbReference type="ARBA" id="ARBA00023014"/>
    </source>
</evidence>
<keyword evidence="1" id="KW-0949">S-adenosyl-L-methionine</keyword>
<dbReference type="CDD" id="cd01335">
    <property type="entry name" value="Radical_SAM"/>
    <property type="match status" value="1"/>
</dbReference>
<feature type="domain" description="Radical SAM core" evidence="5">
    <location>
        <begin position="41"/>
        <end position="187"/>
    </location>
</feature>
<dbReference type="SFLD" id="SFLDG01067">
    <property type="entry name" value="SPASM/twitch_domain_containing"/>
    <property type="match status" value="1"/>
</dbReference>
<dbReference type="SUPFAM" id="SSF102114">
    <property type="entry name" value="Radical SAM enzymes"/>
    <property type="match status" value="1"/>
</dbReference>
<dbReference type="Pfam" id="PF04055">
    <property type="entry name" value="Radical_SAM"/>
    <property type="match status" value="1"/>
</dbReference>
<organism evidence="6 7">
    <name type="scientific">Fusicatenibacter faecihominis</name>
    <dbReference type="NCBI Taxonomy" id="2881276"/>
    <lineage>
        <taxon>Bacteria</taxon>
        <taxon>Bacillati</taxon>
        <taxon>Bacillota</taxon>
        <taxon>Clostridia</taxon>
        <taxon>Lachnospirales</taxon>
        <taxon>Lachnospiraceae</taxon>
        <taxon>Fusicatenibacter</taxon>
    </lineage>
</organism>
<comment type="caution">
    <text evidence="6">The sequence shown here is derived from an EMBL/GenBank/DDBJ whole genome shotgun (WGS) entry which is preliminary data.</text>
</comment>
<evidence type="ECO:0000313" key="6">
    <source>
        <dbReference type="EMBL" id="MCC2190308.1"/>
    </source>
</evidence>